<evidence type="ECO:0000256" key="1">
    <source>
        <dbReference type="SAM" id="MobiDB-lite"/>
    </source>
</evidence>
<evidence type="ECO:0000259" key="2">
    <source>
        <dbReference type="Pfam" id="PF00188"/>
    </source>
</evidence>
<feature type="compositionally biased region" description="Polar residues" evidence="1">
    <location>
        <begin position="187"/>
        <end position="205"/>
    </location>
</feature>
<proteinExistence type="predicted"/>
<evidence type="ECO:0000313" key="4">
    <source>
        <dbReference type="Proteomes" id="UP000030655"/>
    </source>
</evidence>
<dbReference type="AlphaFoldDB" id="A0A059F020"/>
<dbReference type="CDD" id="cd05379">
    <property type="entry name" value="CAP_bacterial"/>
    <property type="match status" value="1"/>
</dbReference>
<keyword evidence="4" id="KW-1185">Reference proteome</keyword>
<feature type="region of interest" description="Disordered" evidence="1">
    <location>
        <begin position="249"/>
        <end position="336"/>
    </location>
</feature>
<dbReference type="Pfam" id="PF00188">
    <property type="entry name" value="CAP"/>
    <property type="match status" value="1"/>
</dbReference>
<reference evidence="3 4" key="2">
    <citation type="submission" date="2014-03" db="EMBL/GenBank/DDBJ databases">
        <title>The Genome Sequence of Anncaliia algerae insect isolate PRA339.</title>
        <authorList>
            <consortium name="The Broad Institute Genome Sequencing Platform"/>
            <consortium name="The Broad Institute Genome Sequencing Center for Infectious Disease"/>
            <person name="Cuomo C."/>
            <person name="Becnel J."/>
            <person name="Sanscrainte N."/>
            <person name="Walker B."/>
            <person name="Young S.K."/>
            <person name="Zeng Q."/>
            <person name="Gargeya S."/>
            <person name="Fitzgerald M."/>
            <person name="Haas B."/>
            <person name="Abouelleil A."/>
            <person name="Alvarado L."/>
            <person name="Arachchi H.M."/>
            <person name="Berlin A.M."/>
            <person name="Chapman S.B."/>
            <person name="Dewar J."/>
            <person name="Goldberg J."/>
            <person name="Griggs A."/>
            <person name="Gujja S."/>
            <person name="Hansen M."/>
            <person name="Howarth C."/>
            <person name="Imamovic A."/>
            <person name="Larimer J."/>
            <person name="McCowan C."/>
            <person name="Murphy C."/>
            <person name="Neiman D."/>
            <person name="Pearson M."/>
            <person name="Priest M."/>
            <person name="Roberts A."/>
            <person name="Saif S."/>
            <person name="Shea T."/>
            <person name="Sisk P."/>
            <person name="Sykes S."/>
            <person name="Wortman J."/>
            <person name="Nusbaum C."/>
            <person name="Birren B."/>
        </authorList>
    </citation>
    <scope>NUCLEOTIDE SEQUENCE [LARGE SCALE GENOMIC DNA]</scope>
    <source>
        <strain evidence="3 4">PRA339</strain>
    </source>
</reference>
<feature type="compositionally biased region" description="Low complexity" evidence="1">
    <location>
        <begin position="308"/>
        <end position="333"/>
    </location>
</feature>
<sequence length="400" mass="46222">MIFIGIVCTSLAENMFNAVNIYRKGCNKGILKKHDSLQKAAEYQVNVLCIKERLTHEGIKFSHKRLDDRLRAYDFVGESIGENIAKQQDDNYQEVLNLWILSKDHHKNIYGDYDYTGVSTCKDKKGNRYWVQVFGKESTKENDQLKVFLNQVENILRSNPLLAQQFIKGSNKESLKNNSEPKDKNISENNSPINFNSLNQNDDINNQLKNLTNDRENIESEDNKNHPMNNFMNYDKLNDNLINRAENNTSNQIYTPVNNDPIKNNNKVMSNDPINNDQVKNNKHDNNSINNENNNSSKDNIHPDPKNDTNNNLMKNSDNNMNDNRINNDPIENNNDRRIKLPQSIKEKICAFITKTIEDYFNKSKEIPSSDKTLNNSPDKKSKNKVEIDDAVSFGLQFKK</sequence>
<feature type="compositionally biased region" description="Polar residues" evidence="1">
    <location>
        <begin position="249"/>
        <end position="279"/>
    </location>
</feature>
<feature type="compositionally biased region" description="Basic and acidic residues" evidence="1">
    <location>
        <begin position="172"/>
        <end position="186"/>
    </location>
</feature>
<dbReference type="VEuPathDB" id="MicrosporidiaDB:H312_02133"/>
<feature type="region of interest" description="Disordered" evidence="1">
    <location>
        <begin position="172"/>
        <end position="205"/>
    </location>
</feature>
<dbReference type="InterPro" id="IPR014044">
    <property type="entry name" value="CAP_dom"/>
</dbReference>
<reference evidence="4" key="1">
    <citation type="submission" date="2013-02" db="EMBL/GenBank/DDBJ databases">
        <authorList>
            <consortium name="The Broad Institute Genome Sequencing Platform"/>
            <person name="Cuomo C."/>
            <person name="Becnel J."/>
            <person name="Sanscrainte N."/>
            <person name="Walker B."/>
            <person name="Young S.K."/>
            <person name="Zeng Q."/>
            <person name="Gargeya S."/>
            <person name="Fitzgerald M."/>
            <person name="Haas B."/>
            <person name="Abouelleil A."/>
            <person name="Alvarado L."/>
            <person name="Arachchi H.M."/>
            <person name="Berlin A.M."/>
            <person name="Chapman S.B."/>
            <person name="Dewar J."/>
            <person name="Goldberg J."/>
            <person name="Griggs A."/>
            <person name="Gujja S."/>
            <person name="Hansen M."/>
            <person name="Howarth C."/>
            <person name="Imamovic A."/>
            <person name="Larimer J."/>
            <person name="McCowan C."/>
            <person name="Murphy C."/>
            <person name="Neiman D."/>
            <person name="Pearson M."/>
            <person name="Priest M."/>
            <person name="Roberts A."/>
            <person name="Saif S."/>
            <person name="Shea T."/>
            <person name="Sisk P."/>
            <person name="Sykes S."/>
            <person name="Wortman J."/>
            <person name="Nusbaum C."/>
            <person name="Birren B."/>
        </authorList>
    </citation>
    <scope>NUCLEOTIDE SEQUENCE [LARGE SCALE GENOMIC DNA]</scope>
    <source>
        <strain evidence="4">PRA339</strain>
    </source>
</reference>
<dbReference type="PANTHER" id="PTHR31157:SF1">
    <property type="entry name" value="SCP DOMAIN-CONTAINING PROTEIN"/>
    <property type="match status" value="1"/>
</dbReference>
<protein>
    <recommendedName>
        <fullName evidence="2">SCP domain-containing protein</fullName>
    </recommendedName>
</protein>
<dbReference type="Gene3D" id="3.40.33.10">
    <property type="entry name" value="CAP"/>
    <property type="match status" value="1"/>
</dbReference>
<accession>A0A059F020</accession>
<dbReference type="HOGENOM" id="CLU_688820_0_0_1"/>
<feature type="compositionally biased region" description="Low complexity" evidence="1">
    <location>
        <begin position="287"/>
        <end position="298"/>
    </location>
</feature>
<organism evidence="3 4">
    <name type="scientific">Anncaliia algerae PRA339</name>
    <dbReference type="NCBI Taxonomy" id="1288291"/>
    <lineage>
        <taxon>Eukaryota</taxon>
        <taxon>Fungi</taxon>
        <taxon>Fungi incertae sedis</taxon>
        <taxon>Microsporidia</taxon>
        <taxon>Tubulinosematoidea</taxon>
        <taxon>Tubulinosematidae</taxon>
        <taxon>Anncaliia</taxon>
    </lineage>
</organism>
<evidence type="ECO:0000313" key="3">
    <source>
        <dbReference type="EMBL" id="KCZ80457.1"/>
    </source>
</evidence>
<name>A0A059F020_9MICR</name>
<dbReference type="EMBL" id="KK365180">
    <property type="protein sequence ID" value="KCZ80457.1"/>
    <property type="molecule type" value="Genomic_DNA"/>
</dbReference>
<dbReference type="OrthoDB" id="568194at2759"/>
<feature type="domain" description="SCP" evidence="2">
    <location>
        <begin position="16"/>
        <end position="134"/>
    </location>
</feature>
<dbReference type="InterPro" id="IPR035940">
    <property type="entry name" value="CAP_sf"/>
</dbReference>
<dbReference type="Proteomes" id="UP000030655">
    <property type="component" value="Unassembled WGS sequence"/>
</dbReference>
<dbReference type="STRING" id="1288291.A0A059F020"/>
<feature type="region of interest" description="Disordered" evidence="1">
    <location>
        <begin position="363"/>
        <end position="385"/>
    </location>
</feature>
<dbReference type="SUPFAM" id="SSF55797">
    <property type="entry name" value="PR-1-like"/>
    <property type="match status" value="1"/>
</dbReference>
<dbReference type="PANTHER" id="PTHR31157">
    <property type="entry name" value="SCP DOMAIN-CONTAINING PROTEIN"/>
    <property type="match status" value="1"/>
</dbReference>
<gene>
    <name evidence="3" type="ORF">H312_02133</name>
</gene>